<evidence type="ECO:0008006" key="2">
    <source>
        <dbReference type="Google" id="ProtNLM"/>
    </source>
</evidence>
<dbReference type="EMBL" id="UOFP01000269">
    <property type="protein sequence ID" value="VAW89404.1"/>
    <property type="molecule type" value="Genomic_DNA"/>
</dbReference>
<dbReference type="InterPro" id="IPR007607">
    <property type="entry name" value="BacA/B"/>
</dbReference>
<dbReference type="AlphaFoldDB" id="A0A3B1A6M9"/>
<dbReference type="PANTHER" id="PTHR35024:SF4">
    <property type="entry name" value="POLYMER-FORMING CYTOSKELETAL PROTEIN"/>
    <property type="match status" value="1"/>
</dbReference>
<name>A0A3B1A6M9_9ZZZZ</name>
<accession>A0A3B1A6M9</accession>
<sequence length="152" mass="16012">MWGKKEKSSAVGKIDSLIGPNTSIHGDLVFNGGLYIDGKVVGNIASDGEGVSTLTVSKQGCIEGDVQVGYVILNGKVKGNVYSSESVELASEARVEGNVYYDLLEMAMGAEVNGSLVHQSGEEQQKNAVAVRNEQDVVESAVMGYLDEKAPS</sequence>
<protein>
    <recommendedName>
        <fullName evidence="2">Integral membrane protein CcmA involved in cell shape determination</fullName>
    </recommendedName>
</protein>
<gene>
    <name evidence="1" type="ORF">MNBD_GAMMA18-685</name>
</gene>
<organism evidence="1">
    <name type="scientific">hydrothermal vent metagenome</name>
    <dbReference type="NCBI Taxonomy" id="652676"/>
    <lineage>
        <taxon>unclassified sequences</taxon>
        <taxon>metagenomes</taxon>
        <taxon>ecological metagenomes</taxon>
    </lineage>
</organism>
<reference evidence="1" key="1">
    <citation type="submission" date="2018-06" db="EMBL/GenBank/DDBJ databases">
        <authorList>
            <person name="Zhirakovskaya E."/>
        </authorList>
    </citation>
    <scope>NUCLEOTIDE SEQUENCE</scope>
</reference>
<dbReference type="Pfam" id="PF04519">
    <property type="entry name" value="Bactofilin"/>
    <property type="match status" value="1"/>
</dbReference>
<evidence type="ECO:0000313" key="1">
    <source>
        <dbReference type="EMBL" id="VAW89404.1"/>
    </source>
</evidence>
<proteinExistence type="predicted"/>
<dbReference type="PANTHER" id="PTHR35024">
    <property type="entry name" value="HYPOTHETICAL CYTOSOLIC PROTEIN"/>
    <property type="match status" value="1"/>
</dbReference>